<dbReference type="EMBL" id="BK059106">
    <property type="protein sequence ID" value="DAE31313.1"/>
    <property type="molecule type" value="Genomic_DNA"/>
</dbReference>
<evidence type="ECO:0000256" key="1">
    <source>
        <dbReference type="SAM" id="MobiDB-lite"/>
    </source>
</evidence>
<protein>
    <submittedName>
        <fullName evidence="2">Uncharacterized protein</fullName>
    </submittedName>
</protein>
<evidence type="ECO:0000313" key="2">
    <source>
        <dbReference type="EMBL" id="DAE31313.1"/>
    </source>
</evidence>
<reference evidence="2" key="1">
    <citation type="journal article" date="2021" name="Proc. Natl. Acad. Sci. U.S.A.">
        <title>A Catalog of Tens of Thousands of Viruses from Human Metagenomes Reveals Hidden Associations with Chronic Diseases.</title>
        <authorList>
            <person name="Tisza M.J."/>
            <person name="Buck C.B."/>
        </authorList>
    </citation>
    <scope>NUCLEOTIDE SEQUENCE</scope>
    <source>
        <strain evidence="2">CtHG14</strain>
    </source>
</reference>
<organism evidence="2">
    <name type="scientific">virus sp. ctHG14</name>
    <dbReference type="NCBI Taxonomy" id="2827626"/>
    <lineage>
        <taxon>Viruses</taxon>
    </lineage>
</organism>
<accession>A0A8S5RJM8</accession>
<sequence>MKFDHMIKLNGIYYAAGEDVPMEEKSDALEIDVPMEEKIEIPELQVDDEPKRRGKKPKAV</sequence>
<feature type="region of interest" description="Disordered" evidence="1">
    <location>
        <begin position="40"/>
        <end position="60"/>
    </location>
</feature>
<proteinExistence type="predicted"/>
<name>A0A8S5RJM8_9VIRU</name>